<gene>
    <name evidence="7" type="ORF">EX30DRAFT_297530</name>
</gene>
<dbReference type="PANTHER" id="PTHR48182">
    <property type="entry name" value="PROTEIN SERAC1"/>
    <property type="match status" value="1"/>
</dbReference>
<dbReference type="AlphaFoldDB" id="A0A4V3SHT3"/>
<organism evidence="7 8">
    <name type="scientific">Ascodesmis nigricans</name>
    <dbReference type="NCBI Taxonomy" id="341454"/>
    <lineage>
        <taxon>Eukaryota</taxon>
        <taxon>Fungi</taxon>
        <taxon>Dikarya</taxon>
        <taxon>Ascomycota</taxon>
        <taxon>Pezizomycotina</taxon>
        <taxon>Pezizomycetes</taxon>
        <taxon>Pezizales</taxon>
        <taxon>Ascodesmidaceae</taxon>
        <taxon>Ascodesmis</taxon>
    </lineage>
</organism>
<dbReference type="Proteomes" id="UP000298138">
    <property type="component" value="Unassembled WGS sequence"/>
</dbReference>
<dbReference type="GO" id="GO:0005739">
    <property type="term" value="C:mitochondrion"/>
    <property type="evidence" value="ECO:0007669"/>
    <property type="project" value="UniProtKB-SubCell"/>
</dbReference>
<dbReference type="PANTHER" id="PTHR48182:SF2">
    <property type="entry name" value="PROTEIN SERAC1"/>
    <property type="match status" value="1"/>
</dbReference>
<accession>A0A4V3SHT3</accession>
<dbReference type="GO" id="GO:0005783">
    <property type="term" value="C:endoplasmic reticulum"/>
    <property type="evidence" value="ECO:0007669"/>
    <property type="project" value="UniProtKB-SubCell"/>
</dbReference>
<evidence type="ECO:0000256" key="6">
    <source>
        <dbReference type="ARBA" id="ARBA00023136"/>
    </source>
</evidence>
<comment type="subcellular location">
    <subcellularLocation>
        <location evidence="2">Endoplasmic reticulum</location>
    </subcellularLocation>
    <subcellularLocation>
        <location evidence="3">Membrane</location>
    </subcellularLocation>
    <subcellularLocation>
        <location evidence="1">Mitochondrion</location>
    </subcellularLocation>
</comment>
<evidence type="ECO:0000256" key="4">
    <source>
        <dbReference type="ARBA" id="ARBA00022824"/>
    </source>
</evidence>
<name>A0A4V3SHT3_9PEZI</name>
<evidence type="ECO:0000313" key="7">
    <source>
        <dbReference type="EMBL" id="TGZ77414.1"/>
    </source>
</evidence>
<keyword evidence="4" id="KW-0256">Endoplasmic reticulum</keyword>
<reference evidence="7 8" key="1">
    <citation type="submission" date="2019-04" db="EMBL/GenBank/DDBJ databases">
        <title>Comparative genomics and transcriptomics to analyze fruiting body development in filamentous ascomycetes.</title>
        <authorList>
            <consortium name="DOE Joint Genome Institute"/>
            <person name="Lutkenhaus R."/>
            <person name="Traeger S."/>
            <person name="Breuer J."/>
            <person name="Kuo A."/>
            <person name="Lipzen A."/>
            <person name="Pangilinan J."/>
            <person name="Dilworth D."/>
            <person name="Sandor L."/>
            <person name="Poggeler S."/>
            <person name="Barry K."/>
            <person name="Grigoriev I.V."/>
            <person name="Nowrousian M."/>
        </authorList>
    </citation>
    <scope>NUCLEOTIDE SEQUENCE [LARGE SCALE GENOMIC DNA]</scope>
    <source>
        <strain evidence="7 8">CBS 389.68</strain>
    </source>
</reference>
<dbReference type="GO" id="GO:0016020">
    <property type="term" value="C:membrane"/>
    <property type="evidence" value="ECO:0007669"/>
    <property type="project" value="UniProtKB-SubCell"/>
</dbReference>
<dbReference type="OrthoDB" id="1658288at2759"/>
<evidence type="ECO:0000256" key="5">
    <source>
        <dbReference type="ARBA" id="ARBA00023128"/>
    </source>
</evidence>
<dbReference type="EMBL" id="ML220153">
    <property type="protein sequence ID" value="TGZ77414.1"/>
    <property type="molecule type" value="Genomic_DNA"/>
</dbReference>
<keyword evidence="5" id="KW-0496">Mitochondrion</keyword>
<dbReference type="Gene3D" id="3.40.50.1820">
    <property type="entry name" value="alpha/beta hydrolase"/>
    <property type="match status" value="1"/>
</dbReference>
<evidence type="ECO:0000256" key="2">
    <source>
        <dbReference type="ARBA" id="ARBA00004240"/>
    </source>
</evidence>
<evidence type="ECO:0000313" key="8">
    <source>
        <dbReference type="Proteomes" id="UP000298138"/>
    </source>
</evidence>
<feature type="non-terminal residue" evidence="7">
    <location>
        <position position="1"/>
    </location>
</feature>
<keyword evidence="6" id="KW-0472">Membrane</keyword>
<protein>
    <recommendedName>
        <fullName evidence="9">DUF676 domain-containing protein</fullName>
    </recommendedName>
</protein>
<proteinExistence type="predicted"/>
<feature type="non-terminal residue" evidence="7">
    <location>
        <position position="93"/>
    </location>
</feature>
<dbReference type="SUPFAM" id="SSF53474">
    <property type="entry name" value="alpha/beta-Hydrolases"/>
    <property type="match status" value="1"/>
</dbReference>
<sequence length="93" mass="10675">IIAVTGLAGHALGSWRSSDRHTVWLRDFLPRDIPTCRILTFGYESTVQHSVSVNRFQHYGKQLLERLREVRDHDDVRDRPIIFVGHSLGGILI</sequence>
<dbReference type="InParanoid" id="A0A4V3SHT3"/>
<evidence type="ECO:0008006" key="9">
    <source>
        <dbReference type="Google" id="ProtNLM"/>
    </source>
</evidence>
<evidence type="ECO:0000256" key="1">
    <source>
        <dbReference type="ARBA" id="ARBA00004173"/>
    </source>
</evidence>
<keyword evidence="8" id="KW-1185">Reference proteome</keyword>
<evidence type="ECO:0000256" key="3">
    <source>
        <dbReference type="ARBA" id="ARBA00004370"/>
    </source>
</evidence>
<dbReference type="InterPro" id="IPR029058">
    <property type="entry name" value="AB_hydrolase_fold"/>
</dbReference>
<dbReference type="InterPro" id="IPR052374">
    <property type="entry name" value="SERAC1"/>
</dbReference>